<dbReference type="Proteomes" id="UP000325333">
    <property type="component" value="Unassembled WGS sequence"/>
</dbReference>
<evidence type="ECO:0000256" key="1">
    <source>
        <dbReference type="SAM" id="MobiDB-lite"/>
    </source>
</evidence>
<evidence type="ECO:0000313" key="2">
    <source>
        <dbReference type="EMBL" id="KAA1056904.1"/>
    </source>
</evidence>
<organism evidence="2 3">
    <name type="scientific">Azospirillum argentinense</name>
    <dbReference type="NCBI Taxonomy" id="2970906"/>
    <lineage>
        <taxon>Bacteria</taxon>
        <taxon>Pseudomonadati</taxon>
        <taxon>Pseudomonadota</taxon>
        <taxon>Alphaproteobacteria</taxon>
        <taxon>Rhodospirillales</taxon>
        <taxon>Azospirillaceae</taxon>
        <taxon>Azospirillum</taxon>
    </lineage>
</organism>
<feature type="compositionally biased region" description="Basic residues" evidence="1">
    <location>
        <begin position="45"/>
        <end position="58"/>
    </location>
</feature>
<name>A0A5B0L0X1_9PROT</name>
<accession>A0A5B0L0X1</accession>
<proteinExistence type="predicted"/>
<reference evidence="2 3" key="1">
    <citation type="submission" date="2019-07" db="EMBL/GenBank/DDBJ databases">
        <title>Genome sequencing of the stress-tolerant strain Azospirillum brasilense Az19.</title>
        <authorList>
            <person name="Maroniche G.A."/>
            <person name="Garcia J.E."/>
            <person name="Pagnussat L."/>
            <person name="Amenta M."/>
            <person name="Creus C.M."/>
        </authorList>
    </citation>
    <scope>NUCLEOTIDE SEQUENCE [LARGE SCALE GENOMIC DNA]</scope>
    <source>
        <strain evidence="2 3">Az19</strain>
    </source>
</reference>
<sequence>MGPAGMRPASDSSRCPAGWCRRNRRAPGRKAPSPQHPAPSSGTGGRRHRPSRDRRRRPPIVPATGRGTVARAFPGTGCRIRTIRPWPGVYEGGGALDQSREGPIENAANPELSGRRPSGVAALRHSTGQGAFLRVVLISGTFSPHDPS</sequence>
<protein>
    <submittedName>
        <fullName evidence="2">Uncharacterized protein</fullName>
    </submittedName>
</protein>
<dbReference type="EMBL" id="VEWN01000003">
    <property type="protein sequence ID" value="KAA1056904.1"/>
    <property type="molecule type" value="Genomic_DNA"/>
</dbReference>
<evidence type="ECO:0000313" key="3">
    <source>
        <dbReference type="Proteomes" id="UP000325333"/>
    </source>
</evidence>
<comment type="caution">
    <text evidence="2">The sequence shown here is derived from an EMBL/GenBank/DDBJ whole genome shotgun (WGS) entry which is preliminary data.</text>
</comment>
<dbReference type="AlphaFoldDB" id="A0A5B0L0X1"/>
<feature type="region of interest" description="Disordered" evidence="1">
    <location>
        <begin position="1"/>
        <end position="121"/>
    </location>
</feature>
<gene>
    <name evidence="2" type="ORF">FH063_003777</name>
</gene>